<dbReference type="EMBL" id="JAKVIN010000005">
    <property type="protein sequence ID" value="MCJ8150066.1"/>
    <property type="molecule type" value="Genomic_DNA"/>
</dbReference>
<proteinExistence type="predicted"/>
<dbReference type="Pfam" id="PF21834">
    <property type="entry name" value="DUF6894"/>
    <property type="match status" value="1"/>
</dbReference>
<sequence length="83" mass="9480">MPRYFFHVLDGRAAIDVDGLFLADENQARFEALRGAGEMLTDENMNLWLGNEWMMAVTDEAGNMLFKLKFSAEFPNQPPTMFS</sequence>
<dbReference type="InterPro" id="IPR054189">
    <property type="entry name" value="DUF6894"/>
</dbReference>
<geneLocation type="plasmid" evidence="2">
    <name>unnamed</name>
</geneLocation>
<comment type="caution">
    <text evidence="2">The sequence shown here is derived from an EMBL/GenBank/DDBJ whole genome shotgun (WGS) entry which is preliminary data.</text>
</comment>
<gene>
    <name evidence="2" type="ORF">MKI86_13025</name>
</gene>
<keyword evidence="3" id="KW-1185">Reference proteome</keyword>
<accession>A0ABT0CN78</accession>
<dbReference type="RefSeq" id="WP_241601340.1">
    <property type="nucleotide sequence ID" value="NZ_JAKVIN010000005.1"/>
</dbReference>
<evidence type="ECO:0000313" key="2">
    <source>
        <dbReference type="EMBL" id="MCJ8150066.1"/>
    </source>
</evidence>
<feature type="domain" description="DUF6894" evidence="1">
    <location>
        <begin position="3"/>
        <end position="70"/>
    </location>
</feature>
<protein>
    <recommendedName>
        <fullName evidence="1">DUF6894 domain-containing protein</fullName>
    </recommendedName>
</protein>
<name>A0ABT0CN78_9HYPH</name>
<evidence type="ECO:0000313" key="3">
    <source>
        <dbReference type="Proteomes" id="UP001201844"/>
    </source>
</evidence>
<dbReference type="Proteomes" id="UP001201844">
    <property type="component" value="Unassembled WGS sequence"/>
</dbReference>
<evidence type="ECO:0000259" key="1">
    <source>
        <dbReference type="Pfam" id="PF21834"/>
    </source>
</evidence>
<organism evidence="2 3">
    <name type="scientific">Shinella sedimenti</name>
    <dbReference type="NCBI Taxonomy" id="2919913"/>
    <lineage>
        <taxon>Bacteria</taxon>
        <taxon>Pseudomonadati</taxon>
        <taxon>Pseudomonadota</taxon>
        <taxon>Alphaproteobacteria</taxon>
        <taxon>Hyphomicrobiales</taxon>
        <taxon>Rhizobiaceae</taxon>
        <taxon>Shinella</taxon>
    </lineage>
</organism>
<reference evidence="2 3" key="1">
    <citation type="submission" date="2022-02" db="EMBL/GenBank/DDBJ databases">
        <title>Shinella B3.7 sp. nov., isolated from Sediment (Zhairuo Island).</title>
        <authorList>
            <person name="Chen G."/>
        </authorList>
    </citation>
    <scope>NUCLEOTIDE SEQUENCE [LARGE SCALE GENOMIC DNA]</scope>
    <source>
        <strain evidence="2 3">B3.7</strain>
        <plasmid evidence="2">unnamed</plasmid>
    </source>
</reference>
<keyword evidence="2" id="KW-0614">Plasmid</keyword>